<evidence type="ECO:0000256" key="1">
    <source>
        <dbReference type="SAM" id="MobiDB-lite"/>
    </source>
</evidence>
<keyword evidence="4" id="KW-1185">Reference proteome</keyword>
<dbReference type="InterPro" id="IPR024983">
    <property type="entry name" value="CHAT_dom"/>
</dbReference>
<evidence type="ECO:0000313" key="3">
    <source>
        <dbReference type="EMBL" id="GAA1912648.1"/>
    </source>
</evidence>
<name>A0ABP5AI74_9MICO</name>
<evidence type="ECO:0000259" key="2">
    <source>
        <dbReference type="Pfam" id="PF12770"/>
    </source>
</evidence>
<reference evidence="4" key="1">
    <citation type="journal article" date="2019" name="Int. J. Syst. Evol. Microbiol.">
        <title>The Global Catalogue of Microorganisms (GCM) 10K type strain sequencing project: providing services to taxonomists for standard genome sequencing and annotation.</title>
        <authorList>
            <consortium name="The Broad Institute Genomics Platform"/>
            <consortium name="The Broad Institute Genome Sequencing Center for Infectious Disease"/>
            <person name="Wu L."/>
            <person name="Ma J."/>
        </authorList>
    </citation>
    <scope>NUCLEOTIDE SEQUENCE [LARGE SCALE GENOMIC DNA]</scope>
    <source>
        <strain evidence="4">JCM 14900</strain>
    </source>
</reference>
<evidence type="ECO:0000313" key="4">
    <source>
        <dbReference type="Proteomes" id="UP001501343"/>
    </source>
</evidence>
<feature type="compositionally biased region" description="Pro residues" evidence="1">
    <location>
        <begin position="152"/>
        <end position="168"/>
    </location>
</feature>
<dbReference type="EMBL" id="BAAAOF010000001">
    <property type="protein sequence ID" value="GAA1912648.1"/>
    <property type="molecule type" value="Genomic_DNA"/>
</dbReference>
<gene>
    <name evidence="3" type="ORF">GCM10009775_01530</name>
</gene>
<organism evidence="3 4">
    <name type="scientific">Microbacterium aoyamense</name>
    <dbReference type="NCBI Taxonomy" id="344166"/>
    <lineage>
        <taxon>Bacteria</taxon>
        <taxon>Bacillati</taxon>
        <taxon>Actinomycetota</taxon>
        <taxon>Actinomycetes</taxon>
        <taxon>Micrococcales</taxon>
        <taxon>Microbacteriaceae</taxon>
        <taxon>Microbacterium</taxon>
    </lineage>
</organism>
<accession>A0ABP5AI74</accession>
<sequence length="694" mass="74511">MSTEERAFEVVVLAGTFRQPNARASIQEYFPGSILALYDVVVADPRWAAATTLTAQALVVDAVLRERADLAAAYQASVDAGEMGYGDGEDAEMDAAMAEVIRVLGDRPTRHIDLPTQDITESAGPGDGLLGGDEPVRPWEPQLPPAVGGEAGPPPPPPVIAPPTPGVPLPDAASPLPPGDTIATVLNAELDGDRTRLTTGEKRQLTVFFDDTASQAAVASIGVGVPIAASQQTIDLEVQLLSADFSVPPVPQILRLARDGTSLNRAIFEITPLHEGSSLLSVVVNVTGNFLQRLDMTFDVGAVAEPAVEQFGRPAGAAEVLERRDATLQFKPVAGGYLLFAPQVTNEPIMIWITPDELEARIEGVRAVLLASVSKEENAFNLDLAEAERDALLKELAFEGFLLYEAIFVGSTPSPELALVAAWLRDELSADVATLQVVSKGFPVPWPLMYLAERFDAAPLSWDNFIGMRHVVEQIPLEWFDQAPPAPTIESAPDLAVRALYNDGIDAQMPSHPVAAQRTYWEGRGVALTEGTTVDELKSAALAPTSTDKVLYLYCHAVAKKDPLDSHLILSGEQSITLGQLRVFASPQDRLPSHPLVFLNACESGELSANFYAGFVPYFLAKGARGVIGTECKTPGLFASEWAKAFFDELFAGKTLGTVVLELRRRFLEQHRNPYGLLYGVHCDVDTVVAPALA</sequence>
<protein>
    <recommendedName>
        <fullName evidence="2">CHAT domain-containing protein</fullName>
    </recommendedName>
</protein>
<dbReference type="Pfam" id="PF12770">
    <property type="entry name" value="CHAT"/>
    <property type="match status" value="1"/>
</dbReference>
<feature type="region of interest" description="Disordered" evidence="1">
    <location>
        <begin position="109"/>
        <end position="176"/>
    </location>
</feature>
<comment type="caution">
    <text evidence="3">The sequence shown here is derived from an EMBL/GenBank/DDBJ whole genome shotgun (WGS) entry which is preliminary data.</text>
</comment>
<feature type="domain" description="CHAT" evidence="2">
    <location>
        <begin position="527"/>
        <end position="672"/>
    </location>
</feature>
<dbReference type="RefSeq" id="WP_248149645.1">
    <property type="nucleotide sequence ID" value="NZ_BAAAOF010000001.1"/>
</dbReference>
<proteinExistence type="predicted"/>
<dbReference type="Proteomes" id="UP001501343">
    <property type="component" value="Unassembled WGS sequence"/>
</dbReference>